<name>A0ABQ3HZK2_9BACT</name>
<proteinExistence type="predicted"/>
<accession>A0ABQ3HZK2</accession>
<dbReference type="InterPro" id="IPR011044">
    <property type="entry name" value="Quino_amine_DH_bsu"/>
</dbReference>
<dbReference type="SUPFAM" id="SSF50969">
    <property type="entry name" value="YVTN repeat-like/Quinoprotein amine dehydrogenase"/>
    <property type="match status" value="1"/>
</dbReference>
<gene>
    <name evidence="1" type="ORF">GCM10011340_01180</name>
</gene>
<organism evidence="1 2">
    <name type="scientific">Roseivirga thermotolerans</name>
    <dbReference type="NCBI Taxonomy" id="1758176"/>
    <lineage>
        <taxon>Bacteria</taxon>
        <taxon>Pseudomonadati</taxon>
        <taxon>Bacteroidota</taxon>
        <taxon>Cytophagia</taxon>
        <taxon>Cytophagales</taxon>
        <taxon>Roseivirgaceae</taxon>
        <taxon>Roseivirga</taxon>
    </lineage>
</organism>
<protein>
    <recommendedName>
        <fullName evidence="3">DUF4221 domain-containing protein</fullName>
    </recommendedName>
</protein>
<dbReference type="EMBL" id="BNAG01000001">
    <property type="protein sequence ID" value="GHE50924.1"/>
    <property type="molecule type" value="Genomic_DNA"/>
</dbReference>
<sequence length="334" mass="38924">MVDSLVSEQFLEKEIGLAPFIVGSYLLIKQDQNRADRVVFTVYNSSDLEFLGEIGERGREGPDTFYGASYWGQYLERDGDYLIWVNDPPRFRISLINITKSLQQGKTIIERKVTHRPEYDFMNALFVVDSVGLVGHQPGYYDGTNMAPLVMLKNGEIKAYGEYPKVNNILDEERWKKWANFNSVSLSMKPDQSRFAVAMDYYDRLDIFDRDGQFIMSYRDPEKYALYNYSDIITPSKSVPRQYRDYYYGTAATKDFLFTLYYDVSVEKWAEFHPTTIRIFDWEGNLKAQLACPDKLWNLSVDEENGYLYGGSYQQETLFRYNIESVLKALKANP</sequence>
<dbReference type="Proteomes" id="UP000658258">
    <property type="component" value="Unassembled WGS sequence"/>
</dbReference>
<evidence type="ECO:0000313" key="2">
    <source>
        <dbReference type="Proteomes" id="UP000658258"/>
    </source>
</evidence>
<comment type="caution">
    <text evidence="1">The sequence shown here is derived from an EMBL/GenBank/DDBJ whole genome shotgun (WGS) entry which is preliminary data.</text>
</comment>
<evidence type="ECO:0000313" key="1">
    <source>
        <dbReference type="EMBL" id="GHE50924.1"/>
    </source>
</evidence>
<reference evidence="2" key="1">
    <citation type="journal article" date="2019" name="Int. J. Syst. Evol. Microbiol.">
        <title>The Global Catalogue of Microorganisms (GCM) 10K type strain sequencing project: providing services to taxonomists for standard genome sequencing and annotation.</title>
        <authorList>
            <consortium name="The Broad Institute Genomics Platform"/>
            <consortium name="The Broad Institute Genome Sequencing Center for Infectious Disease"/>
            <person name="Wu L."/>
            <person name="Ma J."/>
        </authorList>
    </citation>
    <scope>NUCLEOTIDE SEQUENCE [LARGE SCALE GENOMIC DNA]</scope>
    <source>
        <strain evidence="2">CGMCC 1.15111</strain>
    </source>
</reference>
<evidence type="ECO:0008006" key="3">
    <source>
        <dbReference type="Google" id="ProtNLM"/>
    </source>
</evidence>
<keyword evidence="2" id="KW-1185">Reference proteome</keyword>